<dbReference type="InterPro" id="IPR036514">
    <property type="entry name" value="SGNH_hydro_sf"/>
</dbReference>
<feature type="signal peptide" evidence="2">
    <location>
        <begin position="1"/>
        <end position="20"/>
    </location>
</feature>
<dbReference type="EMBL" id="JANBUH010000004">
    <property type="protein sequence ID" value="KAJ2757247.1"/>
    <property type="molecule type" value="Genomic_DNA"/>
</dbReference>
<dbReference type="PANTHER" id="PTHR45648:SF22">
    <property type="entry name" value="GDSL LIPASE_ACYLHYDROLASE FAMILY PROTEIN (AFU_ORTHOLOGUE AFUA_4G14700)"/>
    <property type="match status" value="1"/>
</dbReference>
<evidence type="ECO:0000313" key="4">
    <source>
        <dbReference type="Proteomes" id="UP001140011"/>
    </source>
</evidence>
<name>A0A9W8GZV1_9FUNG</name>
<evidence type="ECO:0000256" key="2">
    <source>
        <dbReference type="SAM" id="SignalP"/>
    </source>
</evidence>
<dbReference type="AlphaFoldDB" id="A0A9W8GZV1"/>
<evidence type="ECO:0000256" key="1">
    <source>
        <dbReference type="ARBA" id="ARBA00022801"/>
    </source>
</evidence>
<dbReference type="PANTHER" id="PTHR45648">
    <property type="entry name" value="GDSL LIPASE/ACYLHYDROLASE FAMILY PROTEIN (AFU_ORTHOLOGUE AFUA_4G14700)"/>
    <property type="match status" value="1"/>
</dbReference>
<keyword evidence="2" id="KW-0732">Signal</keyword>
<dbReference type="Pfam" id="PF00657">
    <property type="entry name" value="Lipase_GDSL"/>
    <property type="match status" value="1"/>
</dbReference>
<sequence>MKLFSSVLITITIAVASVQASNPTLYIFGDSLSDVGTLKQLTLGLVPPNSYWQGRFSSGPVWNEYLAKLLGYNLYNKAIGGSTSDNKHSTLIDVLNINIPSTQDQINFFKFTNPLYILDGTRSKDIVVLEVGPNDFFAELNNLVSGALSVSSFIDILSNTVVSQLEQLRKAGFKNFIVANLAAIQYTPYAGQHNARALAATTVNAYNQQLAAKANTWARSASGLGFFAVGDIGGFVESTINSPAVISALGLTDIANPCIEGINTDSVGGLLASIMNCSNNPSCPDASLHYFFDPIHPNERVHRLYGYFGKELVTALFQGSTYNLTEPNLLSLISKNNLGTPAPKPVRV</sequence>
<dbReference type="SUPFAM" id="SSF52266">
    <property type="entry name" value="SGNH hydrolase"/>
    <property type="match status" value="1"/>
</dbReference>
<keyword evidence="1" id="KW-0378">Hydrolase</keyword>
<accession>A0A9W8GZV1</accession>
<dbReference type="Proteomes" id="UP001140011">
    <property type="component" value="Unassembled WGS sequence"/>
</dbReference>
<dbReference type="CDD" id="cd01846">
    <property type="entry name" value="fatty_acyltransferase_like"/>
    <property type="match status" value="1"/>
</dbReference>
<evidence type="ECO:0000313" key="3">
    <source>
        <dbReference type="EMBL" id="KAJ2757247.1"/>
    </source>
</evidence>
<feature type="chain" id="PRO_5040894131" evidence="2">
    <location>
        <begin position="21"/>
        <end position="348"/>
    </location>
</feature>
<organism evidence="3 4">
    <name type="scientific">Coemansia pectinata</name>
    <dbReference type="NCBI Taxonomy" id="1052879"/>
    <lineage>
        <taxon>Eukaryota</taxon>
        <taxon>Fungi</taxon>
        <taxon>Fungi incertae sedis</taxon>
        <taxon>Zoopagomycota</taxon>
        <taxon>Kickxellomycotina</taxon>
        <taxon>Kickxellomycetes</taxon>
        <taxon>Kickxellales</taxon>
        <taxon>Kickxellaceae</taxon>
        <taxon>Coemansia</taxon>
    </lineage>
</organism>
<dbReference type="GO" id="GO:0016788">
    <property type="term" value="F:hydrolase activity, acting on ester bonds"/>
    <property type="evidence" value="ECO:0007669"/>
    <property type="project" value="InterPro"/>
</dbReference>
<dbReference type="InterPro" id="IPR001087">
    <property type="entry name" value="GDSL"/>
</dbReference>
<proteinExistence type="predicted"/>
<protein>
    <submittedName>
        <fullName evidence="3">Uncharacterized protein</fullName>
    </submittedName>
</protein>
<reference evidence="3" key="1">
    <citation type="submission" date="2022-07" db="EMBL/GenBank/DDBJ databases">
        <title>Phylogenomic reconstructions and comparative analyses of Kickxellomycotina fungi.</title>
        <authorList>
            <person name="Reynolds N.K."/>
            <person name="Stajich J.E."/>
            <person name="Barry K."/>
            <person name="Grigoriev I.V."/>
            <person name="Crous P."/>
            <person name="Smith M.E."/>
        </authorList>
    </citation>
    <scope>NUCLEOTIDE SEQUENCE</scope>
    <source>
        <strain evidence="3">BCRC 34297</strain>
    </source>
</reference>
<gene>
    <name evidence="3" type="ORF">GGI19_000181</name>
</gene>
<dbReference type="OrthoDB" id="1600564at2759"/>
<dbReference type="Gene3D" id="3.40.50.1110">
    <property type="entry name" value="SGNH hydrolase"/>
    <property type="match status" value="1"/>
</dbReference>
<dbReference type="InterPro" id="IPR051058">
    <property type="entry name" value="GDSL_Est/Lipase"/>
</dbReference>
<keyword evidence="4" id="KW-1185">Reference proteome</keyword>
<comment type="caution">
    <text evidence="3">The sequence shown here is derived from an EMBL/GenBank/DDBJ whole genome shotgun (WGS) entry which is preliminary data.</text>
</comment>